<protein>
    <submittedName>
        <fullName evidence="3">Peptidoglycan/xylan/chitin deacetylase (PgdA/CDA1 family)</fullName>
    </submittedName>
</protein>
<dbReference type="InterPro" id="IPR011330">
    <property type="entry name" value="Glyco_hydro/deAcase_b/a-brl"/>
</dbReference>
<reference evidence="3 4" key="1">
    <citation type="submission" date="2018-10" db="EMBL/GenBank/DDBJ databases">
        <title>Sequencing the genomes of 1000 actinobacteria strains.</title>
        <authorList>
            <person name="Klenk H.-P."/>
        </authorList>
    </citation>
    <scope>NUCLEOTIDE SEQUENCE [LARGE SCALE GENOMIC DNA]</scope>
    <source>
        <strain evidence="3 4">DSM 45175</strain>
    </source>
</reference>
<feature type="domain" description="NodB homology" evidence="2">
    <location>
        <begin position="99"/>
        <end position="282"/>
    </location>
</feature>
<organism evidence="3 4">
    <name type="scientific">Micromonospora pisi</name>
    <dbReference type="NCBI Taxonomy" id="589240"/>
    <lineage>
        <taxon>Bacteria</taxon>
        <taxon>Bacillati</taxon>
        <taxon>Actinomycetota</taxon>
        <taxon>Actinomycetes</taxon>
        <taxon>Micromonosporales</taxon>
        <taxon>Micromonosporaceae</taxon>
        <taxon>Micromonospora</taxon>
    </lineage>
</organism>
<dbReference type="Proteomes" id="UP000277671">
    <property type="component" value="Unassembled WGS sequence"/>
</dbReference>
<dbReference type="CDD" id="cd10917">
    <property type="entry name" value="CE4_NodB_like_6s_7s"/>
    <property type="match status" value="1"/>
</dbReference>
<dbReference type="PROSITE" id="PS51677">
    <property type="entry name" value="NODB"/>
    <property type="match status" value="1"/>
</dbReference>
<dbReference type="OrthoDB" id="3864432at2"/>
<comment type="caution">
    <text evidence="3">The sequence shown here is derived from an EMBL/GenBank/DDBJ whole genome shotgun (WGS) entry which is preliminary data.</text>
</comment>
<feature type="compositionally biased region" description="Basic and acidic residues" evidence="1">
    <location>
        <begin position="69"/>
        <end position="80"/>
    </location>
</feature>
<name>A0A495JSI1_9ACTN</name>
<keyword evidence="4" id="KW-1185">Reference proteome</keyword>
<accession>A0A495JSI1</accession>
<dbReference type="SUPFAM" id="SSF88713">
    <property type="entry name" value="Glycoside hydrolase/deacetylase"/>
    <property type="match status" value="1"/>
</dbReference>
<dbReference type="PANTHER" id="PTHR10587:SF137">
    <property type="entry name" value="4-DEOXY-4-FORMAMIDO-L-ARABINOSE-PHOSPHOUNDECAPRENOL DEFORMYLASE ARND-RELATED"/>
    <property type="match status" value="1"/>
</dbReference>
<dbReference type="Pfam" id="PF01522">
    <property type="entry name" value="Polysacc_deac_1"/>
    <property type="match status" value="1"/>
</dbReference>
<dbReference type="RefSeq" id="WP_121162755.1">
    <property type="nucleotide sequence ID" value="NZ_RBKT01000001.1"/>
</dbReference>
<evidence type="ECO:0000313" key="4">
    <source>
        <dbReference type="Proteomes" id="UP000277671"/>
    </source>
</evidence>
<dbReference type="InterPro" id="IPR002509">
    <property type="entry name" value="NODB_dom"/>
</dbReference>
<evidence type="ECO:0000313" key="3">
    <source>
        <dbReference type="EMBL" id="RKR91960.1"/>
    </source>
</evidence>
<dbReference type="GO" id="GO:0016810">
    <property type="term" value="F:hydrolase activity, acting on carbon-nitrogen (but not peptide) bonds"/>
    <property type="evidence" value="ECO:0007669"/>
    <property type="project" value="InterPro"/>
</dbReference>
<sequence>MILTLAVGSILGAVYVTGRVVGTPGEPHQPVAAPTSPGASRVATAPAADSGTIRQPSPPAPSPAASATSDREPDPVDDPARPPLEGSGPYGSRISTGSRDVALTFDDGPNPEYTPKVLAELERYQVKATFCLVGELAAAYPELVRSIAAAGHTLCNHSWSHDPTLGSRAKTVIRTDLTRTNAAIRAAVPDARIVYYRQPYGGWTAASVATAWELGMTSVHWDVDSLDYNRPGAGRIASIVTGRVGAGSIVLMHDAGGNRQQTVDALRTILPNLLRRFSVTSLPTGPPQVPSDG</sequence>
<dbReference type="Gene3D" id="3.20.20.370">
    <property type="entry name" value="Glycoside hydrolase/deacetylase"/>
    <property type="match status" value="1"/>
</dbReference>
<dbReference type="InterPro" id="IPR050248">
    <property type="entry name" value="Polysacc_deacetylase_ArnD"/>
</dbReference>
<dbReference type="AlphaFoldDB" id="A0A495JSI1"/>
<gene>
    <name evidence="3" type="ORF">BDK92_6391</name>
</gene>
<dbReference type="EMBL" id="RBKT01000001">
    <property type="protein sequence ID" value="RKR91960.1"/>
    <property type="molecule type" value="Genomic_DNA"/>
</dbReference>
<dbReference type="PANTHER" id="PTHR10587">
    <property type="entry name" value="GLYCOSYL TRANSFERASE-RELATED"/>
    <property type="match status" value="1"/>
</dbReference>
<proteinExistence type="predicted"/>
<dbReference type="GO" id="GO:0005975">
    <property type="term" value="P:carbohydrate metabolic process"/>
    <property type="evidence" value="ECO:0007669"/>
    <property type="project" value="InterPro"/>
</dbReference>
<evidence type="ECO:0000259" key="2">
    <source>
        <dbReference type="PROSITE" id="PS51677"/>
    </source>
</evidence>
<evidence type="ECO:0000256" key="1">
    <source>
        <dbReference type="SAM" id="MobiDB-lite"/>
    </source>
</evidence>
<feature type="region of interest" description="Disordered" evidence="1">
    <location>
        <begin position="26"/>
        <end position="110"/>
    </location>
</feature>